<feature type="transmembrane region" description="Helical" evidence="7">
    <location>
        <begin position="107"/>
        <end position="128"/>
    </location>
</feature>
<dbReference type="Pfam" id="PF00884">
    <property type="entry name" value="Sulfatase"/>
    <property type="match status" value="1"/>
</dbReference>
<keyword evidence="4 7" id="KW-0812">Transmembrane</keyword>
<dbReference type="GO" id="GO:0016787">
    <property type="term" value="F:hydrolase activity"/>
    <property type="evidence" value="ECO:0007669"/>
    <property type="project" value="UniProtKB-KW"/>
</dbReference>
<dbReference type="InterPro" id="IPR000917">
    <property type="entry name" value="Sulfatase_N"/>
</dbReference>
<keyword evidence="5 7" id="KW-1133">Transmembrane helix</keyword>
<dbReference type="RefSeq" id="WP_178978104.1">
    <property type="nucleotide sequence ID" value="NZ_JABXYR010000001.1"/>
</dbReference>
<dbReference type="GO" id="GO:0005886">
    <property type="term" value="C:plasma membrane"/>
    <property type="evidence" value="ECO:0007669"/>
    <property type="project" value="UniProtKB-SubCell"/>
</dbReference>
<name>A0A7Y8VQB9_9FIRM</name>
<evidence type="ECO:0000256" key="3">
    <source>
        <dbReference type="ARBA" id="ARBA00022475"/>
    </source>
</evidence>
<feature type="domain" description="Sulfatase N-terminal" evidence="8">
    <location>
        <begin position="280"/>
        <end position="561"/>
    </location>
</feature>
<dbReference type="InterPro" id="IPR050448">
    <property type="entry name" value="OpgB/LTA_synthase_biosynth"/>
</dbReference>
<evidence type="ECO:0000256" key="2">
    <source>
        <dbReference type="ARBA" id="ARBA00004936"/>
    </source>
</evidence>
<evidence type="ECO:0000256" key="5">
    <source>
        <dbReference type="ARBA" id="ARBA00022989"/>
    </source>
</evidence>
<organism evidence="9 10">
    <name type="scientific">Mogibacterium timidum</name>
    <dbReference type="NCBI Taxonomy" id="35519"/>
    <lineage>
        <taxon>Bacteria</taxon>
        <taxon>Bacillati</taxon>
        <taxon>Bacillota</taxon>
        <taxon>Clostridia</taxon>
        <taxon>Peptostreptococcales</taxon>
        <taxon>Anaerovoracaceae</taxon>
        <taxon>Mogibacterium</taxon>
    </lineage>
</organism>
<protein>
    <submittedName>
        <fullName evidence="9">Sulfatase-like hydrolase/transferase</fullName>
    </submittedName>
</protein>
<keyword evidence="10" id="KW-1185">Reference proteome</keyword>
<feature type="transmembrane region" description="Helical" evidence="7">
    <location>
        <begin position="158"/>
        <end position="179"/>
    </location>
</feature>
<evidence type="ECO:0000256" key="4">
    <source>
        <dbReference type="ARBA" id="ARBA00022692"/>
    </source>
</evidence>
<reference evidence="9 10" key="1">
    <citation type="submission" date="2020-06" db="EMBL/GenBank/DDBJ databases">
        <title>Mogibacterium timidum strain W9173 genomic sequence.</title>
        <authorList>
            <person name="Wade W.G."/>
            <person name="Johnston C.D."/>
            <person name="Chen T."/>
            <person name="Dewhirst F.E."/>
        </authorList>
    </citation>
    <scope>NUCLEOTIDE SEQUENCE [LARGE SCALE GENOMIC DNA]</scope>
    <source>
        <strain evidence="9 10">W9173</strain>
    </source>
</reference>
<sequence>MKFKKFCKGVIARIKGGAVRVHDRYRKRFPKKVPKLNDGKLHDRRYILKLAIWAFAMNLYIETFARITSGVFDGILFLFQHPIIFLYNCLMIFTTMCLALMFRKRGFAFLMICIFWGVLGTVNGVILLKRMTPFTLYDMQNTKDGFSLLSTYYSKAQITLGVAIIGVALLIVALYFINCYKWTNINYKKEIAIIAASFMVFASSTFGLIESKALSTFFGNLNYAYRDYGFAYCFLNTSVNKGIRKPRNYSKSKIEEILKNNTKNGTNTTLPQKNDAKKYPNIIVLQLESFSYAQDYKNIKVSNDPTPVFTNLMKNYSTGWFKVPACGAGTANTEFEVLTGISSRFFGPGEYPYKGKLREQSLQSLANVLKSHGYSTHALHNHRALFYNRNEVYSSLGFDNFTSLEYMNNIIKTPTGWAKDEVMTNDIMDMITKSDTRDLLHIISVQGHGAYPTEQVFKDPYTTVKAKDEATKWKYEYYVNEMHEMDKFTGDLLNRIKESGEPTIVLIYGDHIPALDVKEGDYGTGDLYQTRYVIWDNIGLKKQDKDITSYEVASDILKRAGLSHQGVIFDYEQTADRNSKAYLSNLKTLAYDMLYGKNHVFGGKNPYARSNMKMGYKKIKIDGITSIGKNYYIKGQNFTEHSTVSLDGKVLKTVYLSPTLLGLKEKVDPKDVKKLRVSQIDTKDETILSTIGGNEEL</sequence>
<feature type="transmembrane region" description="Helical" evidence="7">
    <location>
        <begin position="79"/>
        <end position="100"/>
    </location>
</feature>
<feature type="transmembrane region" description="Helical" evidence="7">
    <location>
        <begin position="46"/>
        <end position="67"/>
    </location>
</feature>
<dbReference type="CDD" id="cd16015">
    <property type="entry name" value="LTA_synthase"/>
    <property type="match status" value="1"/>
</dbReference>
<evidence type="ECO:0000259" key="8">
    <source>
        <dbReference type="Pfam" id="PF00884"/>
    </source>
</evidence>
<proteinExistence type="predicted"/>
<keyword evidence="6 7" id="KW-0472">Membrane</keyword>
<comment type="subcellular location">
    <subcellularLocation>
        <location evidence="1">Cell membrane</location>
        <topology evidence="1">Multi-pass membrane protein</topology>
    </subcellularLocation>
</comment>
<feature type="transmembrane region" description="Helical" evidence="7">
    <location>
        <begin position="191"/>
        <end position="209"/>
    </location>
</feature>
<comment type="caution">
    <text evidence="9">The sequence shown here is derived from an EMBL/GenBank/DDBJ whole genome shotgun (WGS) entry which is preliminary data.</text>
</comment>
<keyword evidence="3" id="KW-1003">Cell membrane</keyword>
<evidence type="ECO:0000313" key="10">
    <source>
        <dbReference type="Proteomes" id="UP000526307"/>
    </source>
</evidence>
<accession>A0A7Y8VQB9</accession>
<evidence type="ECO:0000313" key="9">
    <source>
        <dbReference type="EMBL" id="NWO22703.1"/>
    </source>
</evidence>
<keyword evidence="9" id="KW-0378">Hydrolase</keyword>
<dbReference type="InterPro" id="IPR017850">
    <property type="entry name" value="Alkaline_phosphatase_core_sf"/>
</dbReference>
<evidence type="ECO:0000256" key="1">
    <source>
        <dbReference type="ARBA" id="ARBA00004651"/>
    </source>
</evidence>
<dbReference type="PANTHER" id="PTHR47371:SF3">
    <property type="entry name" value="PHOSPHOGLYCEROL TRANSFERASE I"/>
    <property type="match status" value="1"/>
</dbReference>
<keyword evidence="9" id="KW-0808">Transferase</keyword>
<dbReference type="SUPFAM" id="SSF53649">
    <property type="entry name" value="Alkaline phosphatase-like"/>
    <property type="match status" value="1"/>
</dbReference>
<dbReference type="Gene3D" id="3.40.720.10">
    <property type="entry name" value="Alkaline Phosphatase, subunit A"/>
    <property type="match status" value="1"/>
</dbReference>
<evidence type="ECO:0000256" key="7">
    <source>
        <dbReference type="SAM" id="Phobius"/>
    </source>
</evidence>
<evidence type="ECO:0000256" key="6">
    <source>
        <dbReference type="ARBA" id="ARBA00023136"/>
    </source>
</evidence>
<comment type="pathway">
    <text evidence="2">Cell wall biogenesis; lipoteichoic acid biosynthesis.</text>
</comment>
<dbReference type="Proteomes" id="UP000526307">
    <property type="component" value="Unassembled WGS sequence"/>
</dbReference>
<dbReference type="PANTHER" id="PTHR47371">
    <property type="entry name" value="LIPOTEICHOIC ACID SYNTHASE"/>
    <property type="match status" value="1"/>
</dbReference>
<dbReference type="GO" id="GO:0016740">
    <property type="term" value="F:transferase activity"/>
    <property type="evidence" value="ECO:0007669"/>
    <property type="project" value="UniProtKB-KW"/>
</dbReference>
<dbReference type="EMBL" id="JABXYR010000001">
    <property type="protein sequence ID" value="NWO22703.1"/>
    <property type="molecule type" value="Genomic_DNA"/>
</dbReference>
<gene>
    <name evidence="9" type="ORF">HW270_01170</name>
</gene>
<dbReference type="AlphaFoldDB" id="A0A7Y8VQB9"/>